<comment type="similarity">
    <text evidence="3 6">Belongs to the MoeA family.</text>
</comment>
<dbReference type="GO" id="GO:0061599">
    <property type="term" value="F:molybdopterin molybdotransferase activity"/>
    <property type="evidence" value="ECO:0007669"/>
    <property type="project" value="UniProtKB-UniRule"/>
</dbReference>
<dbReference type="Gene3D" id="3.90.105.10">
    <property type="entry name" value="Molybdopterin biosynthesis moea protein, domain 2"/>
    <property type="match status" value="1"/>
</dbReference>
<keyword evidence="6" id="KW-0460">Magnesium</keyword>
<dbReference type="Proteomes" id="UP000287243">
    <property type="component" value="Chromosome"/>
</dbReference>
<dbReference type="PANTHER" id="PTHR10192">
    <property type="entry name" value="MOLYBDOPTERIN BIOSYNTHESIS PROTEIN"/>
    <property type="match status" value="1"/>
</dbReference>
<dbReference type="GO" id="GO:0005829">
    <property type="term" value="C:cytosol"/>
    <property type="evidence" value="ECO:0007669"/>
    <property type="project" value="TreeGrafter"/>
</dbReference>
<dbReference type="GO" id="GO:0046872">
    <property type="term" value="F:metal ion binding"/>
    <property type="evidence" value="ECO:0007669"/>
    <property type="project" value="UniProtKB-UniRule"/>
</dbReference>
<evidence type="ECO:0000313" key="8">
    <source>
        <dbReference type="EMBL" id="QAT17623.1"/>
    </source>
</evidence>
<dbReference type="UniPathway" id="UPA00344"/>
<dbReference type="InterPro" id="IPR036688">
    <property type="entry name" value="MoeA_C_domain_IV_sf"/>
</dbReference>
<dbReference type="OrthoDB" id="9804758at2"/>
<keyword evidence="4 6" id="KW-0501">Molybdenum cofactor biosynthesis</keyword>
<dbReference type="EMBL" id="CP019384">
    <property type="protein sequence ID" value="QAT17623.1"/>
    <property type="molecule type" value="Genomic_DNA"/>
</dbReference>
<dbReference type="Gene3D" id="3.40.980.10">
    <property type="entry name" value="MoaB/Mog-like domain"/>
    <property type="match status" value="1"/>
</dbReference>
<dbReference type="PANTHER" id="PTHR10192:SF5">
    <property type="entry name" value="GEPHYRIN"/>
    <property type="match status" value="1"/>
</dbReference>
<dbReference type="InterPro" id="IPR038987">
    <property type="entry name" value="MoeA-like"/>
</dbReference>
<dbReference type="InterPro" id="IPR005110">
    <property type="entry name" value="MoeA_linker/N"/>
</dbReference>
<protein>
    <recommendedName>
        <fullName evidence="6">Molybdopterin molybdenumtransferase</fullName>
        <ecNumber evidence="6">2.10.1.1</ecNumber>
    </recommendedName>
</protein>
<dbReference type="CDD" id="cd00887">
    <property type="entry name" value="MoeA"/>
    <property type="match status" value="1"/>
</dbReference>
<dbReference type="AlphaFoldDB" id="A0A410P640"/>
<proteinExistence type="inferred from homology"/>
<keyword evidence="6" id="KW-0500">Molybdenum</keyword>
<sequence>MIRLAGMRPIMISFTTARKIVFRHLPRRKTSCLELVKAEGRFLSRDVMAPTDAPAFDRAVMDGFAVRSRDTADAPVVLRVVGFVPAGRVFGRRIGAGESAAIATGAVMPPGADAVIKKEDAQVLSDGRLRVVRRVCRGKDVYPRGRDYRKGTLLLRRATLLNPSRIALLGSLGYGCVEVFAPARVALLTTGDEVVPAGRCARRGQVYDATTPMIFSSLSRMGALCEHLGHAPDRVALLDKKVRQGLKHDILIVTGGVSAGAKDYVPRMLAKNGVTRLFHKVLIRPGKPLWFGRRGRQLVFGLPGNPIASLVTFMLFVKPVIEYLQGGEGKSSFLQGVLLKDVYNESERLSFLPARLRRQNRGTGLMPLTFHGSADIYHVAGADCFFAAPAHARLKKKTHVSFFKI</sequence>
<dbReference type="Gene3D" id="2.170.190.11">
    <property type="entry name" value="Molybdopterin biosynthesis moea protein, domain 3"/>
    <property type="match status" value="1"/>
</dbReference>
<dbReference type="InterPro" id="IPR008284">
    <property type="entry name" value="MoCF_biosynth_CS"/>
</dbReference>
<comment type="catalytic activity">
    <reaction evidence="5">
        <text>adenylyl-molybdopterin + molybdate = Mo-molybdopterin + AMP + H(+)</text>
        <dbReference type="Rhea" id="RHEA:35047"/>
        <dbReference type="ChEBI" id="CHEBI:15378"/>
        <dbReference type="ChEBI" id="CHEBI:36264"/>
        <dbReference type="ChEBI" id="CHEBI:62727"/>
        <dbReference type="ChEBI" id="CHEBI:71302"/>
        <dbReference type="ChEBI" id="CHEBI:456215"/>
        <dbReference type="EC" id="2.10.1.1"/>
    </reaction>
</comment>
<dbReference type="Pfam" id="PF00994">
    <property type="entry name" value="MoCF_biosynth"/>
    <property type="match status" value="1"/>
</dbReference>
<accession>A0A410P640</accession>
<evidence type="ECO:0000313" key="9">
    <source>
        <dbReference type="Proteomes" id="UP000287243"/>
    </source>
</evidence>
<name>A0A410P640_VELA1</name>
<comment type="cofactor">
    <cofactor evidence="6">
        <name>Mg(2+)</name>
        <dbReference type="ChEBI" id="CHEBI:18420"/>
    </cofactor>
</comment>
<keyword evidence="6" id="KW-0479">Metal-binding</keyword>
<evidence type="ECO:0000256" key="4">
    <source>
        <dbReference type="ARBA" id="ARBA00023150"/>
    </source>
</evidence>
<evidence type="ECO:0000256" key="3">
    <source>
        <dbReference type="ARBA" id="ARBA00010763"/>
    </source>
</evidence>
<dbReference type="InterPro" id="IPR001453">
    <property type="entry name" value="MoaB/Mog_dom"/>
</dbReference>
<dbReference type="InterPro" id="IPR036135">
    <property type="entry name" value="MoeA_linker/N_sf"/>
</dbReference>
<evidence type="ECO:0000259" key="7">
    <source>
        <dbReference type="SMART" id="SM00852"/>
    </source>
</evidence>
<evidence type="ECO:0000256" key="5">
    <source>
        <dbReference type="ARBA" id="ARBA00047317"/>
    </source>
</evidence>
<evidence type="ECO:0000256" key="2">
    <source>
        <dbReference type="ARBA" id="ARBA00005046"/>
    </source>
</evidence>
<feature type="domain" description="MoaB/Mog" evidence="7">
    <location>
        <begin position="186"/>
        <end position="323"/>
    </location>
</feature>
<dbReference type="PROSITE" id="PS01079">
    <property type="entry name" value="MOCF_BIOSYNTHESIS_2"/>
    <property type="match status" value="1"/>
</dbReference>
<dbReference type="Gene3D" id="2.40.340.10">
    <property type="entry name" value="MoeA, C-terminal, domain IV"/>
    <property type="match status" value="1"/>
</dbReference>
<dbReference type="GO" id="GO:0006777">
    <property type="term" value="P:Mo-molybdopterin cofactor biosynthetic process"/>
    <property type="evidence" value="ECO:0007669"/>
    <property type="project" value="UniProtKB-UniRule"/>
</dbReference>
<dbReference type="EC" id="2.10.1.1" evidence="6"/>
<dbReference type="SUPFAM" id="SSF63882">
    <property type="entry name" value="MoeA N-terminal region -like"/>
    <property type="match status" value="1"/>
</dbReference>
<dbReference type="NCBIfam" id="TIGR00177">
    <property type="entry name" value="molyb_syn"/>
    <property type="match status" value="1"/>
</dbReference>
<gene>
    <name evidence="8" type="ORF">BU251_07780</name>
</gene>
<comment type="pathway">
    <text evidence="2 6">Cofactor biosynthesis; molybdopterin biosynthesis.</text>
</comment>
<dbReference type="Pfam" id="PF03453">
    <property type="entry name" value="MoeA_N"/>
    <property type="match status" value="1"/>
</dbReference>
<comment type="function">
    <text evidence="1 6">Catalyzes the insertion of molybdate into adenylated molybdopterin with the concomitant release of AMP.</text>
</comment>
<dbReference type="KEGG" id="vai:BU251_07780"/>
<dbReference type="SUPFAM" id="SSF63867">
    <property type="entry name" value="MoeA C-terminal domain-like"/>
    <property type="match status" value="1"/>
</dbReference>
<keyword evidence="9" id="KW-1185">Reference proteome</keyword>
<dbReference type="SUPFAM" id="SSF53218">
    <property type="entry name" value="Molybdenum cofactor biosynthesis proteins"/>
    <property type="match status" value="1"/>
</dbReference>
<organism evidence="8 9">
    <name type="scientific">Velamenicoccus archaeovorus</name>
    <dbReference type="NCBI Taxonomy" id="1930593"/>
    <lineage>
        <taxon>Bacteria</taxon>
        <taxon>Pseudomonadati</taxon>
        <taxon>Candidatus Omnitrophota</taxon>
        <taxon>Candidatus Velamenicoccus</taxon>
    </lineage>
</organism>
<dbReference type="InterPro" id="IPR036425">
    <property type="entry name" value="MoaB/Mog-like_dom_sf"/>
</dbReference>
<dbReference type="SMART" id="SM00852">
    <property type="entry name" value="MoCF_biosynth"/>
    <property type="match status" value="1"/>
</dbReference>
<keyword evidence="6" id="KW-0808">Transferase</keyword>
<evidence type="ECO:0000256" key="1">
    <source>
        <dbReference type="ARBA" id="ARBA00002901"/>
    </source>
</evidence>
<evidence type="ECO:0000256" key="6">
    <source>
        <dbReference type="RuleBase" id="RU365090"/>
    </source>
</evidence>
<reference evidence="8 9" key="1">
    <citation type="submission" date="2017-01" db="EMBL/GenBank/DDBJ databases">
        <title>First insights into the biology of 'candidatus Vampirococcus archaeovorus'.</title>
        <authorList>
            <person name="Kizina J."/>
            <person name="Jordan S."/>
            <person name="Stueber K."/>
            <person name="Reinhardt R."/>
            <person name="Harder J."/>
        </authorList>
    </citation>
    <scope>NUCLEOTIDE SEQUENCE [LARGE SCALE GENOMIC DNA]</scope>
    <source>
        <strain evidence="8 9">LiM</strain>
    </source>
</reference>